<dbReference type="EMBL" id="CM055110">
    <property type="protein sequence ID" value="KAJ7520702.1"/>
    <property type="molecule type" value="Genomic_DNA"/>
</dbReference>
<protein>
    <submittedName>
        <fullName evidence="1">Uncharacterized protein</fullName>
    </submittedName>
</protein>
<name>A0ACC2AT52_DIPCM</name>
<evidence type="ECO:0000313" key="1">
    <source>
        <dbReference type="EMBL" id="KAJ7520702.1"/>
    </source>
</evidence>
<evidence type="ECO:0000313" key="2">
    <source>
        <dbReference type="Proteomes" id="UP001162992"/>
    </source>
</evidence>
<dbReference type="Proteomes" id="UP001162992">
    <property type="component" value="Chromosome 19"/>
</dbReference>
<organism evidence="1 2">
    <name type="scientific">Diphasiastrum complanatum</name>
    <name type="common">Issler's clubmoss</name>
    <name type="synonym">Lycopodium complanatum</name>
    <dbReference type="NCBI Taxonomy" id="34168"/>
    <lineage>
        <taxon>Eukaryota</taxon>
        <taxon>Viridiplantae</taxon>
        <taxon>Streptophyta</taxon>
        <taxon>Embryophyta</taxon>
        <taxon>Tracheophyta</taxon>
        <taxon>Lycopodiopsida</taxon>
        <taxon>Lycopodiales</taxon>
        <taxon>Lycopodiaceae</taxon>
        <taxon>Lycopodioideae</taxon>
        <taxon>Diphasiastrum</taxon>
    </lineage>
</organism>
<reference evidence="2" key="1">
    <citation type="journal article" date="2024" name="Proc. Natl. Acad. Sci. U.S.A.">
        <title>Extraordinary preservation of gene collinearity over three hundred million years revealed in homosporous lycophytes.</title>
        <authorList>
            <person name="Li C."/>
            <person name="Wickell D."/>
            <person name="Kuo L.Y."/>
            <person name="Chen X."/>
            <person name="Nie B."/>
            <person name="Liao X."/>
            <person name="Peng D."/>
            <person name="Ji J."/>
            <person name="Jenkins J."/>
            <person name="Williams M."/>
            <person name="Shu S."/>
            <person name="Plott C."/>
            <person name="Barry K."/>
            <person name="Rajasekar S."/>
            <person name="Grimwood J."/>
            <person name="Han X."/>
            <person name="Sun S."/>
            <person name="Hou Z."/>
            <person name="He W."/>
            <person name="Dai G."/>
            <person name="Sun C."/>
            <person name="Schmutz J."/>
            <person name="Leebens-Mack J.H."/>
            <person name="Li F.W."/>
            <person name="Wang L."/>
        </authorList>
    </citation>
    <scope>NUCLEOTIDE SEQUENCE [LARGE SCALE GENOMIC DNA]</scope>
    <source>
        <strain evidence="2">cv. PW_Plant_1</strain>
    </source>
</reference>
<gene>
    <name evidence="1" type="ORF">O6H91_19G018400</name>
</gene>
<keyword evidence="2" id="KW-1185">Reference proteome</keyword>
<accession>A0ACC2AT52</accession>
<sequence>MEPNAGNISKAQVVYYLSRNGKMEPPHMIEVPYLSNEGLRLMDVKRRLTVLRGNAAGNMFSWSYKRSYKNKYIWLDLSDEDAIVPGGGGEYVLKGSELFDDCQDKMMKYVSSQESDSRKHPEVLQTKYRGAETWLKQDPPKSSSDQYTPSSLKHEVSEKCNGISQGNLNAVRNGSHKKSFPTDYAQALSKRGIHGFSAPDDFLADNKISSSSDLSDSSTQTIMNDIKVLQIKSTVVPARHGCDAATQTDLDNSRYYESLTKQEKANNEISKPWKIFNNEHQGLQPNQAEASLLSMISGEITSDQNMSSKKKQCKVVNSGHLHDKDSGANVRLKHTTASRVFLQILSCGGVDTKVQENNPTADTKETALENNAPREQPAGRQSLPSSRVRSKPVTPRGPRSPESFDSRMGTPITYSCELELDTGNNHEAFGHTIKSRSSEVEEVVTALPSPCHESKIVSRCSSFSSRRSSRSTDFDIQQDKKIKDIGTAFGTPCKTPGGSPIPSGLYKSAHASRVVSPIRLPSSEGDRESWQCNLGQQLISAHIVDDKFNSTEHLQNPAESKWKDLSPINRDTRLPKVDEREHLKPQQHQDRWSRDARYLKTVLIPQ</sequence>
<comment type="caution">
    <text evidence="1">The sequence shown here is derived from an EMBL/GenBank/DDBJ whole genome shotgun (WGS) entry which is preliminary data.</text>
</comment>
<proteinExistence type="predicted"/>